<keyword evidence="16" id="KW-0407">Ion channel</keyword>
<keyword evidence="14" id="KW-0406">Ion transport</keyword>
<feature type="transmembrane region" description="Helical" evidence="20">
    <location>
        <begin position="218"/>
        <end position="236"/>
    </location>
</feature>
<feature type="domain" description="RCK N-terminal" evidence="21">
    <location>
        <begin position="651"/>
        <end position="795"/>
    </location>
</feature>
<dbReference type="Gene3D" id="1.10.287.70">
    <property type="match status" value="1"/>
</dbReference>
<accession>A0A3P8PVN3</accession>
<evidence type="ECO:0000256" key="17">
    <source>
        <dbReference type="ARBA" id="ARBA00029579"/>
    </source>
</evidence>
<evidence type="ECO:0000256" key="3">
    <source>
        <dbReference type="ARBA" id="ARBA00022448"/>
    </source>
</evidence>
<dbReference type="InterPro" id="IPR003148">
    <property type="entry name" value="RCK_N"/>
</dbReference>
<keyword evidence="7" id="KW-0479">Metal-binding</keyword>
<reference evidence="22" key="4">
    <citation type="submission" date="2025-09" db="UniProtKB">
        <authorList>
            <consortium name="Ensembl"/>
        </authorList>
    </citation>
    <scope>IDENTIFICATION</scope>
</reference>
<comment type="subcellular location">
    <subcellularLocation>
        <location evidence="1">Cell membrane</location>
        <topology evidence="1">Multi-pass membrane protein</topology>
    </subcellularLocation>
</comment>
<dbReference type="GeneTree" id="ENSGT00940000154935"/>
<feature type="domain" description="RCK N-terminal" evidence="21">
    <location>
        <begin position="288"/>
        <end position="430"/>
    </location>
</feature>
<keyword evidence="3" id="KW-0813">Transport</keyword>
<evidence type="ECO:0000256" key="7">
    <source>
        <dbReference type="ARBA" id="ARBA00022723"/>
    </source>
</evidence>
<evidence type="ECO:0000256" key="11">
    <source>
        <dbReference type="ARBA" id="ARBA00022882"/>
    </source>
</evidence>
<reference evidence="22 23" key="1">
    <citation type="submission" date="2018-05" db="EMBL/GenBank/DDBJ databases">
        <authorList>
            <person name="Datahose"/>
        </authorList>
    </citation>
    <scope>NUCLEOTIDE SEQUENCE</scope>
</reference>
<evidence type="ECO:0000256" key="9">
    <source>
        <dbReference type="ARBA" id="ARBA00022837"/>
    </source>
</evidence>
<keyword evidence="23" id="KW-1185">Reference proteome</keyword>
<dbReference type="FunFam" id="3.40.50.720:FF:000005">
    <property type="entry name" value="calcium-activated potassium channel subunit alpha-1 isoform X6"/>
    <property type="match status" value="1"/>
</dbReference>
<evidence type="ECO:0000256" key="16">
    <source>
        <dbReference type="ARBA" id="ARBA00023303"/>
    </source>
</evidence>
<dbReference type="InterPro" id="IPR005821">
    <property type="entry name" value="Ion_trans_dom"/>
</dbReference>
<keyword evidence="13 20" id="KW-1133">Transmembrane helix</keyword>
<evidence type="ECO:0000256" key="12">
    <source>
        <dbReference type="ARBA" id="ARBA00022958"/>
    </source>
</evidence>
<sequence>MADVVIPYSSEVPCDNNGQRMWWAFLASSMVTFFGGLFIILLWRTLKYLWTVCCHCNIKNKVVLVFALSIGALGIYFIDSSDPIESCQNFYKDFTLQIDMAFNVFFLLYFGLRFIAANDKLWFWLEVNSVVDFFTVPPVFVSVYLNRSWLGLRFLRALRLIQFSEILQFLNILKTSNSIKLVNLCSIFISTWLTAAGFIHLVENSGDPWENFQNSQSLSYWECVYLLMVTMSTVGYGDVYARTTLGRLFMVFFILGGLAMFASYVPEIIELIGNRKKYGGSYSAVNGRKHIVVCGHITLESVSNFLKDFLHKDRDDVNVEIVFLHNISPNLELEALFKRHFTQVEFYQGSVLNPHDLARVKIESADACLILANKYCADPDAEDASNIMRVISIKNYHPKIRIITQMLQYHNKAHLLNIPSWNWKEGDDAICLAELKAGFIAQSCLAQGLSTMLANLFSMRSFIEIEEDTWQKYYLEGVANEMYTEYLSSAFVGLSFPMVCELCYVKLKLLLIRIFPEHLIQLRSSNKISRFFFSSQVLFAASFFYCKACHDDITDPKRIKKCGCKRLEDEHPSTLSPKKKQRNGGMRNSPNCSPKMMSRHDPLLIPGNEQIENMDMNVKRYDSTGMFHWCPSKDIEKVILTRSEASMTVLSGHVVVCIFGDVTSALVGLRNLVMPLRASNFHYHELKPIVFVGSLDYLRREWETLHNFPKVSILPGTPLSRADLRAVNINLCDMCVILSANQNNIEDASLQDKECILATLNIKSMQFDDSIGVLQANSQGFTPPGMDRSSPDSSPVHGFVRQASVTTGSNIPIITELVNDSNVQFLDQDDDDDPDTELYLTQPFACGTAFAVSVLDSLMSATYFNDNILTLIRTLVTGGATPELEGLLAEENALRGGYSTPQTLANRDRCRVAQLALYDGPFADLGDGGCYGDLFCKALKTYNMLCFGIYRLRDAHLGAPSQCTKRYVITNPPYEFELVPTDLIFCLMQFDHNAGQSRTSLSHSSHSSHSSSKKSSSVHSIPPSNRQNRSSKTRESREKQNATRMNRMGQEKKWFTDEPENAYPRNIQIKPMSTHMANQVNQYKSTSSLIPPIREVEDEC</sequence>
<dbReference type="SUPFAM" id="SSF81324">
    <property type="entry name" value="Voltage-gated potassium channels"/>
    <property type="match status" value="1"/>
</dbReference>
<keyword evidence="12" id="KW-0630">Potassium</keyword>
<evidence type="ECO:0000256" key="5">
    <source>
        <dbReference type="ARBA" id="ARBA00022538"/>
    </source>
</evidence>
<dbReference type="PROSITE" id="PS51201">
    <property type="entry name" value="RCK_N"/>
    <property type="match status" value="2"/>
</dbReference>
<keyword evidence="9" id="KW-0106">Calcium</keyword>
<keyword evidence="10" id="KW-0460">Magnesium</keyword>
<dbReference type="InterPro" id="IPR047871">
    <property type="entry name" value="K_chnl_Slo-like"/>
</dbReference>
<dbReference type="Bgee" id="ENSACLG00000013694">
    <property type="expression patterns" value="Expressed in camera-type eye and 5 other cell types or tissues"/>
</dbReference>
<dbReference type="GO" id="GO:0046872">
    <property type="term" value="F:metal ion binding"/>
    <property type="evidence" value="ECO:0007669"/>
    <property type="project" value="UniProtKB-KW"/>
</dbReference>
<evidence type="ECO:0000256" key="6">
    <source>
        <dbReference type="ARBA" id="ARBA00022692"/>
    </source>
</evidence>
<evidence type="ECO:0000313" key="22">
    <source>
        <dbReference type="Ensembl" id="ENSACLP00000020949.2"/>
    </source>
</evidence>
<dbReference type="Pfam" id="PF03493">
    <property type="entry name" value="BK_channel_a"/>
    <property type="match status" value="1"/>
</dbReference>
<keyword evidence="15 20" id="KW-0472">Membrane</keyword>
<evidence type="ECO:0000256" key="8">
    <source>
        <dbReference type="ARBA" id="ARBA00022826"/>
    </source>
</evidence>
<dbReference type="PANTHER" id="PTHR10027">
    <property type="entry name" value="CALCIUM-ACTIVATED POTASSIUM CHANNEL ALPHA CHAIN"/>
    <property type="match status" value="1"/>
</dbReference>
<feature type="transmembrane region" description="Helical" evidence="20">
    <location>
        <begin position="62"/>
        <end position="78"/>
    </location>
</feature>
<dbReference type="PANTHER" id="PTHR10027:SF33">
    <property type="entry name" value="CALCIUM-ACTIVATED POTASSIUM CHANNEL SUBUNIT ALPHA-1-RELATED"/>
    <property type="match status" value="1"/>
</dbReference>
<feature type="transmembrane region" description="Helical" evidence="20">
    <location>
        <begin position="20"/>
        <end position="42"/>
    </location>
</feature>
<evidence type="ECO:0000313" key="23">
    <source>
        <dbReference type="Proteomes" id="UP000265100"/>
    </source>
</evidence>
<feature type="compositionally biased region" description="Low complexity" evidence="19">
    <location>
        <begin position="1000"/>
        <end position="1020"/>
    </location>
</feature>
<feature type="compositionally biased region" description="Basic and acidic residues" evidence="19">
    <location>
        <begin position="1032"/>
        <end position="1041"/>
    </location>
</feature>
<evidence type="ECO:0000256" key="1">
    <source>
        <dbReference type="ARBA" id="ARBA00004651"/>
    </source>
</evidence>
<feature type="region of interest" description="Disordered" evidence="19">
    <location>
        <begin position="569"/>
        <end position="592"/>
    </location>
</feature>
<evidence type="ECO:0000256" key="2">
    <source>
        <dbReference type="ARBA" id="ARBA00008648"/>
    </source>
</evidence>
<dbReference type="Pfam" id="PF00520">
    <property type="entry name" value="Ion_trans"/>
    <property type="match status" value="1"/>
</dbReference>
<proteinExistence type="inferred from homology"/>
<evidence type="ECO:0000256" key="18">
    <source>
        <dbReference type="ARBA" id="ARBA00033447"/>
    </source>
</evidence>
<dbReference type="AlphaFoldDB" id="A0A3P8PVN3"/>
<dbReference type="InterPro" id="IPR048735">
    <property type="entry name" value="Slowpoke-like_C"/>
</dbReference>
<evidence type="ECO:0000256" key="14">
    <source>
        <dbReference type="ARBA" id="ARBA00023065"/>
    </source>
</evidence>
<dbReference type="FunFam" id="1.10.287.70:FF:000015">
    <property type="entry name" value="Calcium-activated potassium channel subunit alpha-1 isoform X7"/>
    <property type="match status" value="1"/>
</dbReference>
<dbReference type="Pfam" id="PF21014">
    <property type="entry name" value="Slowpoke_C"/>
    <property type="match status" value="1"/>
</dbReference>
<dbReference type="GO" id="GO:0060072">
    <property type="term" value="F:large conductance calcium-activated potassium channel activity"/>
    <property type="evidence" value="ECO:0007669"/>
    <property type="project" value="TreeGrafter"/>
</dbReference>
<evidence type="ECO:0000259" key="21">
    <source>
        <dbReference type="PROSITE" id="PS51201"/>
    </source>
</evidence>
<comment type="similarity">
    <text evidence="2">Belongs to the potassium channel family. Calcium-activated (TC 1.A.1.3) subfamily. KCa1.1/KCNMA1 sub-subfamily.</text>
</comment>
<dbReference type="InterPro" id="IPR003929">
    <property type="entry name" value="K_chnl_BK_asu"/>
</dbReference>
<dbReference type="SUPFAM" id="SSF51735">
    <property type="entry name" value="NAD(P)-binding Rossmann-fold domains"/>
    <property type="match status" value="1"/>
</dbReference>
<protein>
    <recommendedName>
        <fullName evidence="17">BK channel</fullName>
    </recommendedName>
    <alternativeName>
        <fullName evidence="18">Slowpoke homolog</fullName>
    </alternativeName>
</protein>
<evidence type="ECO:0000256" key="20">
    <source>
        <dbReference type="SAM" id="Phobius"/>
    </source>
</evidence>
<dbReference type="Gene3D" id="3.40.50.720">
    <property type="entry name" value="NAD(P)-binding Rossmann-like Domain"/>
    <property type="match status" value="2"/>
</dbReference>
<keyword evidence="5" id="KW-0633">Potassium transport</keyword>
<feature type="transmembrane region" description="Helical" evidence="20">
    <location>
        <begin position="98"/>
        <end position="116"/>
    </location>
</feature>
<name>A0A3P8PVN3_ASTCA</name>
<dbReference type="GO" id="GO:0034702">
    <property type="term" value="C:monoatomic ion channel complex"/>
    <property type="evidence" value="ECO:0007669"/>
    <property type="project" value="UniProtKB-KW"/>
</dbReference>
<feature type="transmembrane region" description="Helical" evidence="20">
    <location>
        <begin position="181"/>
        <end position="202"/>
    </location>
</feature>
<dbReference type="Proteomes" id="UP000265100">
    <property type="component" value="Chromosome 13"/>
</dbReference>
<evidence type="ECO:0000256" key="19">
    <source>
        <dbReference type="SAM" id="MobiDB-lite"/>
    </source>
</evidence>
<evidence type="ECO:0000256" key="15">
    <source>
        <dbReference type="ARBA" id="ARBA00023136"/>
    </source>
</evidence>
<organism evidence="22 23">
    <name type="scientific">Astatotilapia calliptera</name>
    <name type="common">Eastern happy</name>
    <name type="synonym">Chromis callipterus</name>
    <dbReference type="NCBI Taxonomy" id="8154"/>
    <lineage>
        <taxon>Eukaryota</taxon>
        <taxon>Metazoa</taxon>
        <taxon>Chordata</taxon>
        <taxon>Craniata</taxon>
        <taxon>Vertebrata</taxon>
        <taxon>Euteleostomi</taxon>
        <taxon>Actinopterygii</taxon>
        <taxon>Neopterygii</taxon>
        <taxon>Teleostei</taxon>
        <taxon>Neoteleostei</taxon>
        <taxon>Acanthomorphata</taxon>
        <taxon>Ovalentaria</taxon>
        <taxon>Cichlomorphae</taxon>
        <taxon>Cichliformes</taxon>
        <taxon>Cichlidae</taxon>
        <taxon>African cichlids</taxon>
        <taxon>Pseudocrenilabrinae</taxon>
        <taxon>Haplochromini</taxon>
        <taxon>Astatotilapia</taxon>
    </lineage>
</organism>
<dbReference type="Ensembl" id="ENSACLT00000021427.2">
    <property type="protein sequence ID" value="ENSACLP00000020949.2"/>
    <property type="gene ID" value="ENSACLG00000013694.2"/>
</dbReference>
<dbReference type="Pfam" id="PF22614">
    <property type="entry name" value="Slo-like_RCK"/>
    <property type="match status" value="2"/>
</dbReference>
<dbReference type="PRINTS" id="PR01449">
    <property type="entry name" value="BKCHANNELA"/>
</dbReference>
<keyword evidence="8" id="KW-0631">Potassium channel</keyword>
<feature type="transmembrane region" description="Helical" evidence="20">
    <location>
        <begin position="248"/>
        <end position="266"/>
    </location>
</feature>
<dbReference type="GO" id="GO:0045211">
    <property type="term" value="C:postsynaptic membrane"/>
    <property type="evidence" value="ECO:0007669"/>
    <property type="project" value="TreeGrafter"/>
</dbReference>
<keyword evidence="4" id="KW-1003">Cell membrane</keyword>
<keyword evidence="6 20" id="KW-0812">Transmembrane</keyword>
<keyword evidence="11" id="KW-0851">Voltage-gated channel</keyword>
<evidence type="ECO:0000256" key="4">
    <source>
        <dbReference type="ARBA" id="ARBA00022475"/>
    </source>
</evidence>
<reference evidence="22" key="3">
    <citation type="submission" date="2025-08" db="UniProtKB">
        <authorList>
            <consortium name="Ensembl"/>
        </authorList>
    </citation>
    <scope>IDENTIFICATION</scope>
</reference>
<reference evidence="23" key="2">
    <citation type="submission" date="2023-03" db="EMBL/GenBank/DDBJ databases">
        <authorList>
            <consortium name="Wellcome Sanger Institute Data Sharing"/>
        </authorList>
    </citation>
    <scope>NUCLEOTIDE SEQUENCE [LARGE SCALE GENOMIC DNA]</scope>
</reference>
<feature type="region of interest" description="Disordered" evidence="19">
    <location>
        <begin position="997"/>
        <end position="1062"/>
    </location>
</feature>
<dbReference type="InterPro" id="IPR036291">
    <property type="entry name" value="NAD(P)-bd_dom_sf"/>
</dbReference>
<evidence type="ECO:0000256" key="13">
    <source>
        <dbReference type="ARBA" id="ARBA00022989"/>
    </source>
</evidence>
<dbReference type="PRINTS" id="PR00169">
    <property type="entry name" value="KCHANNEL"/>
</dbReference>
<evidence type="ECO:0000256" key="10">
    <source>
        <dbReference type="ARBA" id="ARBA00022842"/>
    </source>
</evidence>